<organism evidence="1 2">
    <name type="scientific">Flexibacter flexilis DSM 6793</name>
    <dbReference type="NCBI Taxonomy" id="927664"/>
    <lineage>
        <taxon>Bacteria</taxon>
        <taxon>Pseudomonadati</taxon>
        <taxon>Bacteroidota</taxon>
        <taxon>Cytophagia</taxon>
        <taxon>Cytophagales</taxon>
        <taxon>Flexibacteraceae</taxon>
        <taxon>Flexibacter</taxon>
    </lineage>
</organism>
<evidence type="ECO:0000313" key="2">
    <source>
        <dbReference type="Proteomes" id="UP000199514"/>
    </source>
</evidence>
<evidence type="ECO:0000313" key="1">
    <source>
        <dbReference type="EMBL" id="SFC81523.1"/>
    </source>
</evidence>
<proteinExistence type="predicted"/>
<keyword evidence="2" id="KW-1185">Reference proteome</keyword>
<protein>
    <submittedName>
        <fullName evidence="1">Uncharacterized protein</fullName>
    </submittedName>
</protein>
<accession>A0A1I1MFV1</accession>
<dbReference type="STRING" id="927664.SAMN05421780_11071"/>
<reference evidence="1 2" key="1">
    <citation type="submission" date="2016-10" db="EMBL/GenBank/DDBJ databases">
        <authorList>
            <person name="de Groot N.N."/>
        </authorList>
    </citation>
    <scope>NUCLEOTIDE SEQUENCE [LARGE SCALE GENOMIC DNA]</scope>
    <source>
        <strain evidence="1 2">DSM 6793</strain>
    </source>
</reference>
<dbReference type="EMBL" id="FOLE01000010">
    <property type="protein sequence ID" value="SFC81523.1"/>
    <property type="molecule type" value="Genomic_DNA"/>
</dbReference>
<sequence length="130" mass="14718">MFSTIRQMFTGLFTGRKQKDCAREKFIPSTFLLPIDPAKRQTITIEFDTERCNITSSIDSRQKVVKLLRTFSSKADESEMYASEIVAARYGQAQYEIMRDTDTATAFAATAAKREAAYCELSNYITINGL</sequence>
<dbReference type="AlphaFoldDB" id="A0A1I1MFV1"/>
<name>A0A1I1MFV1_9BACT</name>
<gene>
    <name evidence="1" type="ORF">SAMN05421780_11071</name>
</gene>
<dbReference type="RefSeq" id="WP_143083998.1">
    <property type="nucleotide sequence ID" value="NZ_FOLE01000010.1"/>
</dbReference>
<dbReference type="Proteomes" id="UP000199514">
    <property type="component" value="Unassembled WGS sequence"/>
</dbReference>